<organism evidence="1 2">
    <name type="scientific">Xylaria grammica</name>
    <dbReference type="NCBI Taxonomy" id="363999"/>
    <lineage>
        <taxon>Eukaryota</taxon>
        <taxon>Fungi</taxon>
        <taxon>Dikarya</taxon>
        <taxon>Ascomycota</taxon>
        <taxon>Pezizomycotina</taxon>
        <taxon>Sordariomycetes</taxon>
        <taxon>Xylariomycetidae</taxon>
        <taxon>Xylariales</taxon>
        <taxon>Xylariaceae</taxon>
        <taxon>Xylaria</taxon>
    </lineage>
</organism>
<comment type="caution">
    <text evidence="1">The sequence shown here is derived from an EMBL/GenBank/DDBJ whole genome shotgun (WGS) entry which is preliminary data.</text>
</comment>
<dbReference type="AlphaFoldDB" id="A0A439D1U3"/>
<evidence type="ECO:0000313" key="1">
    <source>
        <dbReference type="EMBL" id="RWA08419.1"/>
    </source>
</evidence>
<evidence type="ECO:0000313" key="2">
    <source>
        <dbReference type="Proteomes" id="UP000286045"/>
    </source>
</evidence>
<protein>
    <submittedName>
        <fullName evidence="1">Uncharacterized protein</fullName>
    </submittedName>
</protein>
<sequence>MRTCTIFQKLSLIGAIAGSAATCLNFTAISTRDNTSHFECWQLSTPFTHSNQPGIAGTASVILGDVTNITYNVIPAGYDSRLHTVPSNQWAIVLNGVAIITLADNSTTSVTTDGGESGVLFFEDTATVSRRGHGSFYPGITETIFLQIPTKDGIVPEHEVLSNNAPCKGTEFAGLRGMALPDPLCFETVRSTELADCYSSVVAAGGEELVSQDELSTSIGTRAHLPVRVWCNECTVNTWYPDWSLRFIFLQATYLGSHNP</sequence>
<reference evidence="1 2" key="1">
    <citation type="submission" date="2018-12" db="EMBL/GenBank/DDBJ databases">
        <title>Draft genome sequence of Xylaria grammica IHI A82.</title>
        <authorList>
            <person name="Buettner E."/>
            <person name="Kellner H."/>
        </authorList>
    </citation>
    <scope>NUCLEOTIDE SEQUENCE [LARGE SCALE GENOMIC DNA]</scope>
    <source>
        <strain evidence="1 2">IHI A82</strain>
    </source>
</reference>
<keyword evidence="2" id="KW-1185">Reference proteome</keyword>
<name>A0A439D1U3_9PEZI</name>
<gene>
    <name evidence="1" type="ORF">EKO27_g6693</name>
</gene>
<dbReference type="Proteomes" id="UP000286045">
    <property type="component" value="Unassembled WGS sequence"/>
</dbReference>
<dbReference type="EMBL" id="RYZI01000201">
    <property type="protein sequence ID" value="RWA08419.1"/>
    <property type="molecule type" value="Genomic_DNA"/>
</dbReference>
<accession>A0A439D1U3</accession>
<proteinExistence type="predicted"/>